<dbReference type="AlphaFoldDB" id="A0A4P9W6C6"/>
<feature type="region of interest" description="Disordered" evidence="1">
    <location>
        <begin position="588"/>
        <end position="623"/>
    </location>
</feature>
<gene>
    <name evidence="2" type="ORF">BDK51DRAFT_32977</name>
</gene>
<protein>
    <submittedName>
        <fullName evidence="2">Uncharacterized protein</fullName>
    </submittedName>
</protein>
<sequence>MICGSLDKDVNQDTGVAFTEIGAFGRMGPECVRLFRVSGVEERGFKDEAERGDVLGVQRRGREVQSAAPWADELEDPARGGDERRGNGLGAFCSPHRTCGFVYRRQCPVGEKVYGEIDDVENHGAQNAAYVRNLIAIAAEADRLIEGRCPETFWSAVSLLNLPITAFPTLYSLALDNCRLFLTTSPRSSAQFSGDPNFLRPLASFTAFPGIQPLLKPALLGRAGPEARDKAFDLLLTSWAVLPDYFVDPGPQALLTTVLMTLTWLFANVAEGDGGVGVATLTNLHNRARKWSKDSDLRPSSTRLTSTLLANMPLRYFAFHFPTFLSEDVAPKPKLKPHAYATILKLLRGRYHPDLRGDARRRFQKADVYRVGMRPEGEEELGVVTGRLKAVADVFLWITLKLISHLLETRNAEGSTELFYIGLRALRIIADPDSGFAKAALDRDPGIQSLLDDIPFEFEGCLVQLLQICEPHVAVTPATRAKRVVEPPVVELGEMDIGGGAAGKAVAEGAVGAEEKVENGSLLSAGELAFKSSSRHSRPNITLPRGSTAAAAFLSPSQALDDHVGATVASWLRASGVDISDVAALASKPRPDAARRPGSHSSTVKHTYLPLSRPSSPSTPSAPQSTLILRLFREIIRIVPLMPTPELVAGQYFIGAYLVHETGEIAREVSATLQRLFARYPDMRLSILNGFLNYLKTSDHHSDASLTTLLANLSRLISSWAATIPNAAPIPAQLDASIIARVSCKLDAAMLICLARPDPRVRSLALACLADFYTVSEEIAPHGEGEGELPLYAIITRGETRIARRAIHAFLETLPTGPASAAAAAGTTIAPAVAAGLTLLPYSTVAAASSAPRVWRTHLGEIASAFAALGRHKALRHAAKFLRALAFPQLARWGVQAEVNETQAGWLVLMMALAGVPDKSEVEYVVEQRSGGDNLLYKDVIGCLLKVVSSDNQAQVDAASLALYFTHVSLLQLLISDLFE</sequence>
<dbReference type="GO" id="GO:0005938">
    <property type="term" value="C:cell cortex"/>
    <property type="evidence" value="ECO:0007669"/>
    <property type="project" value="TreeGrafter"/>
</dbReference>
<evidence type="ECO:0000313" key="2">
    <source>
        <dbReference type="EMBL" id="RKO88009.1"/>
    </source>
</evidence>
<reference evidence="3" key="1">
    <citation type="journal article" date="2018" name="Nat. Microbiol.">
        <title>Leveraging single-cell genomics to expand the fungal tree of life.</title>
        <authorList>
            <person name="Ahrendt S.R."/>
            <person name="Quandt C.A."/>
            <person name="Ciobanu D."/>
            <person name="Clum A."/>
            <person name="Salamov A."/>
            <person name="Andreopoulos B."/>
            <person name="Cheng J.F."/>
            <person name="Woyke T."/>
            <person name="Pelin A."/>
            <person name="Henrissat B."/>
            <person name="Reynolds N.K."/>
            <person name="Benny G.L."/>
            <person name="Smith M.E."/>
            <person name="James T.Y."/>
            <person name="Grigoriev I.V."/>
        </authorList>
    </citation>
    <scope>NUCLEOTIDE SEQUENCE [LARGE SCALE GENOMIC DNA]</scope>
</reference>
<evidence type="ECO:0000313" key="3">
    <source>
        <dbReference type="Proteomes" id="UP000269721"/>
    </source>
</evidence>
<dbReference type="PANTHER" id="PTHR12295:SF30">
    <property type="entry name" value="PROTEIN FURRY"/>
    <property type="match status" value="1"/>
</dbReference>
<dbReference type="GO" id="GO:0000902">
    <property type="term" value="P:cell morphogenesis"/>
    <property type="evidence" value="ECO:0007669"/>
    <property type="project" value="InterPro"/>
</dbReference>
<dbReference type="OrthoDB" id="2138460at2759"/>
<proteinExistence type="predicted"/>
<dbReference type="InterPro" id="IPR039867">
    <property type="entry name" value="Furry/Tao3/Mor2"/>
</dbReference>
<dbReference type="PANTHER" id="PTHR12295">
    <property type="entry name" value="FURRY-RELATED"/>
    <property type="match status" value="1"/>
</dbReference>
<keyword evidence="3" id="KW-1185">Reference proteome</keyword>
<name>A0A4P9W6C6_9FUNG</name>
<accession>A0A4P9W6C6</accession>
<organism evidence="2 3">
    <name type="scientific">Blyttiomyces helicus</name>
    <dbReference type="NCBI Taxonomy" id="388810"/>
    <lineage>
        <taxon>Eukaryota</taxon>
        <taxon>Fungi</taxon>
        <taxon>Fungi incertae sedis</taxon>
        <taxon>Chytridiomycota</taxon>
        <taxon>Chytridiomycota incertae sedis</taxon>
        <taxon>Chytridiomycetes</taxon>
        <taxon>Chytridiomycetes incertae sedis</taxon>
        <taxon>Blyttiomyces</taxon>
    </lineage>
</organism>
<feature type="non-terminal residue" evidence="2">
    <location>
        <position position="980"/>
    </location>
</feature>
<evidence type="ECO:0000256" key="1">
    <source>
        <dbReference type="SAM" id="MobiDB-lite"/>
    </source>
</evidence>
<dbReference type="SUPFAM" id="SSF48371">
    <property type="entry name" value="ARM repeat"/>
    <property type="match status" value="1"/>
</dbReference>
<dbReference type="EMBL" id="KZ997002">
    <property type="protein sequence ID" value="RKO88009.1"/>
    <property type="molecule type" value="Genomic_DNA"/>
</dbReference>
<dbReference type="GO" id="GO:0030427">
    <property type="term" value="C:site of polarized growth"/>
    <property type="evidence" value="ECO:0007669"/>
    <property type="project" value="TreeGrafter"/>
</dbReference>
<dbReference type="InterPro" id="IPR016024">
    <property type="entry name" value="ARM-type_fold"/>
</dbReference>
<feature type="compositionally biased region" description="Low complexity" evidence="1">
    <location>
        <begin position="607"/>
        <end position="623"/>
    </location>
</feature>
<dbReference type="Proteomes" id="UP000269721">
    <property type="component" value="Unassembled WGS sequence"/>
</dbReference>